<name>A0A3G8XML6_9FLAO</name>
<keyword evidence="2" id="KW-1185">Reference proteome</keyword>
<dbReference type="KEGG" id="ccas:EIB73_07290"/>
<accession>A0A3G8XML6</accession>
<reference evidence="2" key="1">
    <citation type="submission" date="2018-11" db="EMBL/GenBank/DDBJ databases">
        <title>Proposal to divide the Flavobacteriaceae and reorganize its genera based on Amino Acid Identity values calculated from whole genome sequences.</title>
        <authorList>
            <person name="Nicholson A.C."/>
            <person name="Gulvik C.A."/>
            <person name="Whitney A.M."/>
            <person name="Humrighouse B.W."/>
            <person name="Bell M."/>
            <person name="Holmes B."/>
            <person name="Steigerwalt A.G."/>
            <person name="Villarma A."/>
            <person name="Sheth M."/>
            <person name="Batra D."/>
            <person name="Pryor J."/>
            <person name="Bernardet J.-F."/>
            <person name="Hugo C."/>
            <person name="Kampfer P."/>
            <person name="Newman J.D."/>
            <person name="McQuiston J.R."/>
        </authorList>
    </citation>
    <scope>NUCLEOTIDE SEQUENCE [LARGE SCALE GENOMIC DNA]</scope>
    <source>
        <strain evidence="2">G0081</strain>
    </source>
</reference>
<gene>
    <name evidence="1" type="ORF">EIB73_07290</name>
</gene>
<dbReference type="RefSeq" id="WP_125023982.1">
    <property type="nucleotide sequence ID" value="NZ_CP034159.1"/>
</dbReference>
<protein>
    <submittedName>
        <fullName evidence="1">Uncharacterized protein</fullName>
    </submittedName>
</protein>
<dbReference type="Proteomes" id="UP000270185">
    <property type="component" value="Chromosome"/>
</dbReference>
<organism evidence="1 2">
    <name type="scientific">Kaistella carnis</name>
    <dbReference type="NCBI Taxonomy" id="1241979"/>
    <lineage>
        <taxon>Bacteria</taxon>
        <taxon>Pseudomonadati</taxon>
        <taxon>Bacteroidota</taxon>
        <taxon>Flavobacteriia</taxon>
        <taxon>Flavobacteriales</taxon>
        <taxon>Weeksellaceae</taxon>
        <taxon>Chryseobacterium group</taxon>
        <taxon>Kaistella</taxon>
    </lineage>
</organism>
<dbReference type="EMBL" id="CP034159">
    <property type="protein sequence ID" value="AZI32987.1"/>
    <property type="molecule type" value="Genomic_DNA"/>
</dbReference>
<evidence type="ECO:0000313" key="1">
    <source>
        <dbReference type="EMBL" id="AZI32987.1"/>
    </source>
</evidence>
<dbReference type="AlphaFoldDB" id="A0A3G8XML6"/>
<proteinExistence type="predicted"/>
<evidence type="ECO:0000313" key="2">
    <source>
        <dbReference type="Proteomes" id="UP000270185"/>
    </source>
</evidence>
<sequence length="316" mass="36788">MSSITYTVEIPPIHYLLLGLETAIFKHQEPQAAKNEALSYLSKVLRDAVEKEIIEIWDFDNEVSADLKKITNLESSIYAEENGILNFERILECKIKYTFNSYIIKNAVFNRHRHGSPSQKIASYGFFALIENQSDKPSRSTVIKIKNEERESSGNPFVRKRNENMNLNYFEKLKIQEAKQLYFDQNNNYQKEILNTNSFLALERIFLSFQNTFIITKYLFVPEHFHKNATAVIDLLVQTYSPENEYEFHTAVEIEGVKFYVYKHDPVSCALTFSKTGKLYIRDQNGVKEVDENTTFSDLTDMPAIDQKLQNIIEII</sequence>
<dbReference type="OrthoDB" id="1442642at2"/>